<dbReference type="Proteomes" id="UP000029708">
    <property type="component" value="Unassembled WGS sequence"/>
</dbReference>
<evidence type="ECO:0000256" key="7">
    <source>
        <dbReference type="ARBA" id="ARBA00022989"/>
    </source>
</evidence>
<evidence type="ECO:0000256" key="8">
    <source>
        <dbReference type="ARBA" id="ARBA00023136"/>
    </source>
</evidence>
<keyword evidence="6 9" id="KW-0812">Transmembrane</keyword>
<comment type="caution">
    <text evidence="11">The sequence shown here is derived from an EMBL/GenBank/DDBJ whole genome shotgun (WGS) entry which is preliminary data.</text>
</comment>
<keyword evidence="7 9" id="KW-1133">Transmembrane helix</keyword>
<evidence type="ECO:0000313" key="13">
    <source>
        <dbReference type="Proteomes" id="UP000029708"/>
    </source>
</evidence>
<dbReference type="Gene3D" id="3.30.2090.10">
    <property type="entry name" value="Multidrug efflux transporter AcrB TolC docking domain, DN and DC subdomains"/>
    <property type="match status" value="2"/>
</dbReference>
<feature type="transmembrane region" description="Helical" evidence="9">
    <location>
        <begin position="394"/>
        <end position="413"/>
    </location>
</feature>
<dbReference type="GO" id="GO:0009636">
    <property type="term" value="P:response to toxic substance"/>
    <property type="evidence" value="ECO:0007669"/>
    <property type="project" value="UniProtKB-ARBA"/>
</dbReference>
<dbReference type="Gene3D" id="3.30.70.1440">
    <property type="entry name" value="Multidrug efflux transporter AcrB pore domain"/>
    <property type="match status" value="1"/>
</dbReference>
<keyword evidence="4" id="KW-1003">Cell membrane</keyword>
<dbReference type="InterPro" id="IPR001036">
    <property type="entry name" value="Acrflvin-R"/>
</dbReference>
<comment type="subcellular location">
    <subcellularLocation>
        <location evidence="1 9">Cell inner membrane</location>
        <topology evidence="1 9">Multi-pass membrane protein</topology>
    </subcellularLocation>
</comment>
<dbReference type="FunFam" id="1.20.1640.10:FF:000001">
    <property type="entry name" value="Efflux pump membrane transporter"/>
    <property type="match status" value="1"/>
</dbReference>
<dbReference type="InterPro" id="IPR027463">
    <property type="entry name" value="AcrB_DN_DC_subdom"/>
</dbReference>
<dbReference type="SUPFAM" id="SSF82714">
    <property type="entry name" value="Multidrug efflux transporter AcrB TolC docking domain, DN and DC subdomains"/>
    <property type="match status" value="2"/>
</dbReference>
<feature type="transmembrane region" description="Helical" evidence="9">
    <location>
        <begin position="340"/>
        <end position="359"/>
    </location>
</feature>
<dbReference type="InterPro" id="IPR004764">
    <property type="entry name" value="MdtF-like"/>
</dbReference>
<dbReference type="PANTHER" id="PTHR32063:SF13">
    <property type="entry name" value="MULTIDRUG EFFLUX PUMP SUBUNIT ACRB-RELATED"/>
    <property type="match status" value="1"/>
</dbReference>
<evidence type="ECO:0000313" key="11">
    <source>
        <dbReference type="EMBL" id="KGI78005.1"/>
    </source>
</evidence>
<feature type="transmembrane region" description="Helical" evidence="9">
    <location>
        <begin position="434"/>
        <end position="458"/>
    </location>
</feature>
<dbReference type="Pfam" id="PF00873">
    <property type="entry name" value="ACR_tran"/>
    <property type="match status" value="1"/>
</dbReference>
<dbReference type="GO" id="GO:0015562">
    <property type="term" value="F:efflux transmembrane transporter activity"/>
    <property type="evidence" value="ECO:0007669"/>
    <property type="project" value="InterPro"/>
</dbReference>
<comment type="caution">
    <text evidence="9">Lacks conserved residue(s) required for the propagation of feature annotation.</text>
</comment>
<proteinExistence type="inferred from homology"/>
<feature type="transmembrane region" description="Helical" evidence="9">
    <location>
        <begin position="970"/>
        <end position="989"/>
    </location>
</feature>
<reference evidence="11 13" key="1">
    <citation type="submission" date="2014-09" db="EMBL/GenBank/DDBJ databases">
        <title>Xanthomonadaceae 3.5X direct submission.</title>
        <authorList>
            <person name="Fang T."/>
            <person name="Wang H."/>
        </authorList>
    </citation>
    <scope>NUCLEOTIDE SEQUENCE [LARGE SCALE GENOMIC DNA]</scope>
    <source>
        <strain evidence="11 13">3.5X</strain>
    </source>
</reference>
<evidence type="ECO:0000256" key="4">
    <source>
        <dbReference type="ARBA" id="ARBA00022475"/>
    </source>
</evidence>
<dbReference type="OrthoDB" id="9757904at2"/>
<comment type="similarity">
    <text evidence="2 9">Belongs to the resistance-nodulation-cell division (RND) (TC 2.A.6) family.</text>
</comment>
<evidence type="ECO:0000256" key="10">
    <source>
        <dbReference type="SAM" id="MobiDB-lite"/>
    </source>
</evidence>
<feature type="transmembrane region" description="Helical" evidence="9">
    <location>
        <begin position="537"/>
        <end position="555"/>
    </location>
</feature>
<dbReference type="GO" id="GO:0005886">
    <property type="term" value="C:plasma membrane"/>
    <property type="evidence" value="ECO:0007669"/>
    <property type="project" value="UniProtKB-SubCell"/>
</dbReference>
<gene>
    <name evidence="12" type="ORF">HNQ86_000956</name>
    <name evidence="11" type="ORF">LF63_0106375</name>
</gene>
<dbReference type="NCBIfam" id="TIGR00915">
    <property type="entry name" value="2A0602"/>
    <property type="match status" value="1"/>
</dbReference>
<dbReference type="Proteomes" id="UP000560000">
    <property type="component" value="Unassembled WGS sequence"/>
</dbReference>
<keyword evidence="3 9" id="KW-0813">Transport</keyword>
<keyword evidence="8 9" id="KW-0472">Membrane</keyword>
<dbReference type="SUPFAM" id="SSF82693">
    <property type="entry name" value="Multidrug efflux transporter AcrB pore domain, PN1, PN2, PC1 and PC2 subdomains"/>
    <property type="match status" value="4"/>
</dbReference>
<evidence type="ECO:0000256" key="2">
    <source>
        <dbReference type="ARBA" id="ARBA00010942"/>
    </source>
</evidence>
<dbReference type="HOGENOM" id="CLU_002755_1_1_6"/>
<dbReference type="PRINTS" id="PR00702">
    <property type="entry name" value="ACRIFLAVINRP"/>
</dbReference>
<dbReference type="GO" id="GO:0042910">
    <property type="term" value="F:xenobiotic transmembrane transporter activity"/>
    <property type="evidence" value="ECO:0007669"/>
    <property type="project" value="TreeGrafter"/>
</dbReference>
<organism evidence="11 13">
    <name type="scientific">Oleiagrimonas soli</name>
    <dbReference type="NCBI Taxonomy" id="1543381"/>
    <lineage>
        <taxon>Bacteria</taxon>
        <taxon>Pseudomonadati</taxon>
        <taxon>Pseudomonadota</taxon>
        <taxon>Gammaproteobacteria</taxon>
        <taxon>Lysobacterales</taxon>
        <taxon>Rhodanobacteraceae</taxon>
        <taxon>Oleiagrimonas</taxon>
    </lineage>
</organism>
<keyword evidence="13" id="KW-1185">Reference proteome</keyword>
<dbReference type="SUPFAM" id="SSF82866">
    <property type="entry name" value="Multidrug efflux transporter AcrB transmembrane domain"/>
    <property type="match status" value="2"/>
</dbReference>
<dbReference type="Gene3D" id="1.20.1640.10">
    <property type="entry name" value="Multidrug efflux transporter AcrB transmembrane domain"/>
    <property type="match status" value="2"/>
</dbReference>
<feature type="region of interest" description="Disordered" evidence="10">
    <location>
        <begin position="1037"/>
        <end position="1057"/>
    </location>
</feature>
<keyword evidence="5 9" id="KW-0997">Cell inner membrane</keyword>
<evidence type="ECO:0000256" key="9">
    <source>
        <dbReference type="RuleBase" id="RU364070"/>
    </source>
</evidence>
<evidence type="ECO:0000313" key="14">
    <source>
        <dbReference type="Proteomes" id="UP000560000"/>
    </source>
</evidence>
<feature type="transmembrane region" description="Helical" evidence="9">
    <location>
        <begin position="872"/>
        <end position="891"/>
    </location>
</feature>
<dbReference type="AlphaFoldDB" id="A0A099CYC9"/>
<dbReference type="Gene3D" id="3.30.70.1430">
    <property type="entry name" value="Multidrug efflux transporter AcrB pore domain"/>
    <property type="match status" value="2"/>
</dbReference>
<feature type="transmembrane region" description="Helical" evidence="9">
    <location>
        <begin position="1001"/>
        <end position="1027"/>
    </location>
</feature>
<feature type="transmembrane region" description="Helical" evidence="9">
    <location>
        <begin position="470"/>
        <end position="497"/>
    </location>
</feature>
<sequence>MPKFFIERPIFAWVIAILISIGGIISIANLGVESYPDIAPPTVTISASYPGASAETVEKSVTQVIEQQLTGIDNLLYFSSSSSSTGRISINLTFADGTDPDIAQVQVQNKVSLATPRLPSEVVQQGVVVAKANSGFLMVVALRSLDNKLDRNALNDVIASRVLDPISRLPGVGSTRQFGSQYAMRIWLNPDKLHGYGLSATQVLDAVRAQNVQFAAGSIGSSPSEPNQGYTATVSAESRFTSPDQFRNIVLRANSDGTTVRLKDVARIQFGPESYGFDSVYNGKATGAFAIQLLPGANALTVAQEVRGKMNELQSSFPQNVDWFVPYDSTSFVKISIDEVVHTLIEAIVLVFLVMLLFLQNFRATLIPTLVIPVALLGTFLGMLILGFTINQLTLFGMVLAIGIVVDDAIVVIENVERIMTEENLPPKEATKKAMIQITGAVVAISVVLAAVFIPSALQGGSVGAIYRQFALTIALSMGFSAFLALSFTPALCASMLQPEHHKPKNILFRKFNAMFERITRTYTHHVGKAIGHAPRWMVVFVLLTILCGFLFTRLPGSFLPQEDQGYAMAIVQLPPGATLQRTNKVMTQMRGILQKDPAVEGVFQISGFSFMGAGENAGMVFMKLKDWSKRDVTAEQFIQRTNGEMATQIHDANVFVVNVPTVQGLGQFGGFDLYLQDRTGKGYEALTQARNILLGKAAQNPALSNVHPNALPDSPQLQLNVDRIKAQSMGLSVSDVYNAIQLMLAPVYVNDFFYEGRVKRVIMQADAPYRMNEDALSHFYTPSSKASDPASGDGMIPLSGVVSAKWFTGPPARSRYNGYSAVEIVGDPAAGYSSGQAMAAIQNIVDNDLPPGFGIDWTGQSYQEIVSGNQAPLLFGLSIIVVFLALAALYESWSIPVSVLLVVPLGVLGAVVAALARSLPNDVYFKVGLITIIGLAAKNAILIVEFAVEQQQAGKSLRDGVVEAARLRLRPILMTSLAFILGVLPLALSTGAGANARHAIGTGVIGGMLFATFFGLLLIPVFYVAIRRLLGDKLDSETEDGPRSGQPHSFDSDPLR</sequence>
<reference evidence="12 14" key="2">
    <citation type="submission" date="2020-08" db="EMBL/GenBank/DDBJ databases">
        <title>Genomic Encyclopedia of Type Strains, Phase IV (KMG-IV): sequencing the most valuable type-strain genomes for metagenomic binning, comparative biology and taxonomic classification.</title>
        <authorList>
            <person name="Goeker M."/>
        </authorList>
    </citation>
    <scope>NUCLEOTIDE SEQUENCE [LARGE SCALE GENOMIC DNA]</scope>
    <source>
        <strain evidence="12 14">DSM 107085</strain>
    </source>
</reference>
<protein>
    <recommendedName>
        <fullName evidence="9">Efflux pump membrane transporter</fullName>
    </recommendedName>
</protein>
<evidence type="ECO:0000256" key="5">
    <source>
        <dbReference type="ARBA" id="ARBA00022519"/>
    </source>
</evidence>
<dbReference type="Gene3D" id="3.30.70.1320">
    <property type="entry name" value="Multidrug efflux transporter AcrB pore domain like"/>
    <property type="match status" value="1"/>
</dbReference>
<dbReference type="RefSeq" id="WP_043100443.1">
    <property type="nucleotide sequence ID" value="NZ_JACHET010000001.1"/>
</dbReference>
<evidence type="ECO:0000256" key="3">
    <source>
        <dbReference type="ARBA" id="ARBA00022448"/>
    </source>
</evidence>
<feature type="transmembrane region" description="Helical" evidence="9">
    <location>
        <begin position="898"/>
        <end position="918"/>
    </location>
</feature>
<accession>A0A099CYC9</accession>
<dbReference type="EMBL" id="JROI01000010">
    <property type="protein sequence ID" value="KGI78005.1"/>
    <property type="molecule type" value="Genomic_DNA"/>
</dbReference>
<dbReference type="EMBL" id="JACHET010000001">
    <property type="protein sequence ID" value="MBB6183611.1"/>
    <property type="molecule type" value="Genomic_DNA"/>
</dbReference>
<dbReference type="PANTHER" id="PTHR32063">
    <property type="match status" value="1"/>
</dbReference>
<dbReference type="FunFam" id="3.30.70.1430:FF:000001">
    <property type="entry name" value="Efflux pump membrane transporter"/>
    <property type="match status" value="1"/>
</dbReference>
<evidence type="ECO:0000256" key="6">
    <source>
        <dbReference type="ARBA" id="ARBA00022692"/>
    </source>
</evidence>
<feature type="transmembrane region" description="Helical" evidence="9">
    <location>
        <begin position="366"/>
        <end position="388"/>
    </location>
</feature>
<evidence type="ECO:0000256" key="1">
    <source>
        <dbReference type="ARBA" id="ARBA00004429"/>
    </source>
</evidence>
<dbReference type="NCBIfam" id="NF000282">
    <property type="entry name" value="RND_permease_1"/>
    <property type="match status" value="1"/>
</dbReference>
<evidence type="ECO:0000313" key="12">
    <source>
        <dbReference type="EMBL" id="MBB6183611.1"/>
    </source>
</evidence>
<dbReference type="STRING" id="1543381.LF63_0106375"/>
<feature type="transmembrane region" description="Helical" evidence="9">
    <location>
        <begin position="12"/>
        <end position="32"/>
    </location>
</feature>
<name>A0A099CYC9_9GAMM</name>